<feature type="domain" description="Inner membrane component" evidence="2">
    <location>
        <begin position="4"/>
        <end position="54"/>
    </location>
</feature>
<evidence type="ECO:0000259" key="2">
    <source>
        <dbReference type="Pfam" id="PF03733"/>
    </source>
</evidence>
<dbReference type="PIRSF" id="PIRSF028777">
    <property type="entry name" value="UCP028777"/>
    <property type="match status" value="1"/>
</dbReference>
<dbReference type="NCBIfam" id="NF008740">
    <property type="entry name" value="PRK11770.1-2"/>
    <property type="match status" value="1"/>
</dbReference>
<protein>
    <submittedName>
        <fullName evidence="3">Uncharacterized membrane protein YccF, DUF307 family</fullName>
    </submittedName>
</protein>
<gene>
    <name evidence="3" type="ORF">SAMN05421804_1178</name>
</gene>
<dbReference type="GO" id="GO:0005886">
    <property type="term" value="C:plasma membrane"/>
    <property type="evidence" value="ECO:0007669"/>
    <property type="project" value="TreeGrafter"/>
</dbReference>
<reference evidence="3 4" key="1">
    <citation type="submission" date="2016-10" db="EMBL/GenBank/DDBJ databases">
        <authorList>
            <person name="de Groot N.N."/>
        </authorList>
    </citation>
    <scope>NUCLEOTIDE SEQUENCE [LARGE SCALE GENOMIC DNA]</scope>
    <source>
        <strain evidence="3 4">CGMCC 1.5058</strain>
    </source>
</reference>
<name>A0A1G8TAS1_9CLOT</name>
<feature type="domain" description="Inner membrane component" evidence="2">
    <location>
        <begin position="67"/>
        <end position="116"/>
    </location>
</feature>
<dbReference type="PANTHER" id="PTHR42903:SF1">
    <property type="entry name" value="INNER MEMBRANE PROTEIN YCCF"/>
    <property type="match status" value="1"/>
</dbReference>
<feature type="transmembrane region" description="Helical" evidence="1">
    <location>
        <begin position="81"/>
        <end position="102"/>
    </location>
</feature>
<dbReference type="InterPro" id="IPR031308">
    <property type="entry name" value="UCP028777"/>
</dbReference>
<keyword evidence="1" id="KW-1133">Transmembrane helix</keyword>
<keyword evidence="1" id="KW-0472">Membrane</keyword>
<proteinExistence type="predicted"/>
<keyword evidence="1" id="KW-0812">Transmembrane</keyword>
<dbReference type="Proteomes" id="UP000183255">
    <property type="component" value="Unassembled WGS sequence"/>
</dbReference>
<dbReference type="InterPro" id="IPR005185">
    <property type="entry name" value="YccF"/>
</dbReference>
<evidence type="ECO:0000313" key="3">
    <source>
        <dbReference type="EMBL" id="SDJ38583.1"/>
    </source>
</evidence>
<feature type="transmembrane region" description="Helical" evidence="1">
    <location>
        <begin position="56"/>
        <end position="75"/>
    </location>
</feature>
<dbReference type="AlphaFoldDB" id="A0A1G8TAS1"/>
<dbReference type="InterPro" id="IPR052937">
    <property type="entry name" value="Inner_membrane_protein"/>
</dbReference>
<dbReference type="RefSeq" id="WP_031577579.1">
    <property type="nucleotide sequence ID" value="NZ_FNDZ01000017.1"/>
</dbReference>
<dbReference type="EMBL" id="FNDZ01000017">
    <property type="protein sequence ID" value="SDJ38583.1"/>
    <property type="molecule type" value="Genomic_DNA"/>
</dbReference>
<feature type="transmembrane region" description="Helical" evidence="1">
    <location>
        <begin position="6"/>
        <end position="35"/>
    </location>
</feature>
<dbReference type="PANTHER" id="PTHR42903">
    <property type="entry name" value="INNER MEMBRANE PROTEIN YCCF"/>
    <property type="match status" value="1"/>
</dbReference>
<dbReference type="Pfam" id="PF03733">
    <property type="entry name" value="YccF"/>
    <property type="match status" value="2"/>
</dbReference>
<evidence type="ECO:0000256" key="1">
    <source>
        <dbReference type="SAM" id="Phobius"/>
    </source>
</evidence>
<evidence type="ECO:0000313" key="4">
    <source>
        <dbReference type="Proteomes" id="UP000183255"/>
    </source>
</evidence>
<organism evidence="3 4">
    <name type="scientific">Proteiniclasticum ruminis</name>
    <dbReference type="NCBI Taxonomy" id="398199"/>
    <lineage>
        <taxon>Bacteria</taxon>
        <taxon>Bacillati</taxon>
        <taxon>Bacillota</taxon>
        <taxon>Clostridia</taxon>
        <taxon>Eubacteriales</taxon>
        <taxon>Clostridiaceae</taxon>
        <taxon>Proteiniclasticum</taxon>
    </lineage>
</organism>
<accession>A0A1G8TAS1</accession>
<sequence>MSILGNIIWFFLGGFIPAVLWFFFGLLWSVTIIGLPVGIQCFKMAGLQLFPFGKEVTNDGMGAGSFLVNLLWIFIGGIELAVANVVTGVLLCVTVIGIPFGLQSFKMAKLSLMPFGARVVHVR</sequence>